<dbReference type="InterPro" id="IPR036908">
    <property type="entry name" value="RlpA-like_sf"/>
</dbReference>
<dbReference type="PANTHER" id="PTHR30124">
    <property type="entry name" value="MEMBRANE-BOUND LYTIC MUREIN TRANSGLYCOSYLASE A"/>
    <property type="match status" value="1"/>
</dbReference>
<proteinExistence type="predicted"/>
<feature type="chain" id="PRO_5012938278" description="3D domain-containing protein" evidence="1">
    <location>
        <begin position="22"/>
        <end position="246"/>
    </location>
</feature>
<evidence type="ECO:0000313" key="4">
    <source>
        <dbReference type="Proteomes" id="UP000196531"/>
    </source>
</evidence>
<dbReference type="CDD" id="cd22785">
    <property type="entry name" value="DPBB_MltA-like"/>
    <property type="match status" value="1"/>
</dbReference>
<organism evidence="3 4">
    <name type="scientific">Halobacteriovorax marinus</name>
    <dbReference type="NCBI Taxonomy" id="97084"/>
    <lineage>
        <taxon>Bacteria</taxon>
        <taxon>Pseudomonadati</taxon>
        <taxon>Bdellovibrionota</taxon>
        <taxon>Bacteriovoracia</taxon>
        <taxon>Bacteriovoracales</taxon>
        <taxon>Halobacteriovoraceae</taxon>
        <taxon>Halobacteriovorax</taxon>
    </lineage>
</organism>
<dbReference type="GO" id="GO:0004553">
    <property type="term" value="F:hydrolase activity, hydrolyzing O-glycosyl compounds"/>
    <property type="evidence" value="ECO:0007669"/>
    <property type="project" value="InterPro"/>
</dbReference>
<feature type="signal peptide" evidence="1">
    <location>
        <begin position="1"/>
        <end position="21"/>
    </location>
</feature>
<dbReference type="Gene3D" id="2.40.40.10">
    <property type="entry name" value="RlpA-like domain"/>
    <property type="match status" value="1"/>
</dbReference>
<keyword evidence="1" id="KW-0732">Signal</keyword>
<dbReference type="EMBL" id="MAAO01000004">
    <property type="protein sequence ID" value="OUR98522.1"/>
    <property type="molecule type" value="Genomic_DNA"/>
</dbReference>
<dbReference type="Proteomes" id="UP000196531">
    <property type="component" value="Unassembled WGS sequence"/>
</dbReference>
<dbReference type="SUPFAM" id="SSF50685">
    <property type="entry name" value="Barwin-like endoglucanases"/>
    <property type="match status" value="1"/>
</dbReference>
<evidence type="ECO:0000259" key="2">
    <source>
        <dbReference type="Pfam" id="PF06725"/>
    </source>
</evidence>
<sequence length="246" mass="27641">MKYLLLILSLSLISCSSRVRTAIDYDFSSKEVEGKSLKLWATNYYTPVYSARMNGFPLKDLGENTMAHGVHPVLLSRKEWCYSAMEGSVSIKFPEGLQRTYNYAGTTTEQVDCSRYFGKDFPKTNKVRFKSARSRWGDGISIYSLVPFRSIAVDPKIIPFGSVIFIPAAKGAQFHWVGKSIVHDGYFFAADKGGAIRGNHIDVFTGNSRSHSFSFIKNKKSGSFQAIIIDDSEIIEDLNRIHTKAY</sequence>
<protein>
    <recommendedName>
        <fullName evidence="2">3D domain-containing protein</fullName>
    </recommendedName>
</protein>
<gene>
    <name evidence="3" type="ORF">A9Q84_03675</name>
</gene>
<dbReference type="InterPro" id="IPR026044">
    <property type="entry name" value="MltA"/>
</dbReference>
<dbReference type="GO" id="GO:0019867">
    <property type="term" value="C:outer membrane"/>
    <property type="evidence" value="ECO:0007669"/>
    <property type="project" value="InterPro"/>
</dbReference>
<accession>A0A1Y5FFP4</accession>
<evidence type="ECO:0000256" key="1">
    <source>
        <dbReference type="SAM" id="SignalP"/>
    </source>
</evidence>
<dbReference type="AlphaFoldDB" id="A0A1Y5FFP4"/>
<dbReference type="GO" id="GO:0008933">
    <property type="term" value="F:peptidoglycan lytic transglycosylase activity"/>
    <property type="evidence" value="ECO:0007669"/>
    <property type="project" value="TreeGrafter"/>
</dbReference>
<evidence type="ECO:0000313" key="3">
    <source>
        <dbReference type="EMBL" id="OUR98522.1"/>
    </source>
</evidence>
<dbReference type="PANTHER" id="PTHR30124:SF0">
    <property type="entry name" value="MEMBRANE-BOUND LYTIC MUREIN TRANSGLYCOSYLASE A"/>
    <property type="match status" value="1"/>
</dbReference>
<dbReference type="Pfam" id="PF06725">
    <property type="entry name" value="3D"/>
    <property type="match status" value="1"/>
</dbReference>
<dbReference type="GO" id="GO:0009253">
    <property type="term" value="P:peptidoglycan catabolic process"/>
    <property type="evidence" value="ECO:0007669"/>
    <property type="project" value="TreeGrafter"/>
</dbReference>
<reference evidence="4" key="1">
    <citation type="journal article" date="2017" name="Proc. Natl. Acad. Sci. U.S.A.">
        <title>Simulation of Deepwater Horizon oil plume reveals substrate specialization within a complex community of hydrocarbon-degraders.</title>
        <authorList>
            <person name="Hu P."/>
            <person name="Dubinsky E.A."/>
            <person name="Probst A.J."/>
            <person name="Wang J."/>
            <person name="Sieber C.M.K."/>
            <person name="Tom L.M."/>
            <person name="Gardinali P."/>
            <person name="Banfield J.F."/>
            <person name="Atlas R.M."/>
            <person name="Andersen G.L."/>
        </authorList>
    </citation>
    <scope>NUCLEOTIDE SEQUENCE [LARGE SCALE GENOMIC DNA]</scope>
</reference>
<dbReference type="GO" id="GO:0009254">
    <property type="term" value="P:peptidoglycan turnover"/>
    <property type="evidence" value="ECO:0007669"/>
    <property type="project" value="InterPro"/>
</dbReference>
<name>A0A1Y5FFP4_9BACT</name>
<comment type="caution">
    <text evidence="3">The sequence shown here is derived from an EMBL/GenBank/DDBJ whole genome shotgun (WGS) entry which is preliminary data.</text>
</comment>
<dbReference type="InterPro" id="IPR010611">
    <property type="entry name" value="3D_dom"/>
</dbReference>
<dbReference type="PROSITE" id="PS51257">
    <property type="entry name" value="PROKAR_LIPOPROTEIN"/>
    <property type="match status" value="1"/>
</dbReference>
<feature type="domain" description="3D" evidence="2">
    <location>
        <begin position="149"/>
        <end position="208"/>
    </location>
</feature>